<feature type="transmembrane region" description="Helical" evidence="1">
    <location>
        <begin position="224"/>
        <end position="257"/>
    </location>
</feature>
<evidence type="ECO:0000259" key="2">
    <source>
        <dbReference type="Pfam" id="PF02518"/>
    </source>
</evidence>
<feature type="domain" description="Histidine kinase/HSP90-like ATPase" evidence="2">
    <location>
        <begin position="385"/>
        <end position="475"/>
    </location>
</feature>
<dbReference type="EMBL" id="QRBF01000007">
    <property type="protein sequence ID" value="RDS81525.1"/>
    <property type="molecule type" value="Genomic_DNA"/>
</dbReference>
<dbReference type="Pfam" id="PF06580">
    <property type="entry name" value="His_kinase"/>
    <property type="match status" value="1"/>
</dbReference>
<dbReference type="InterPro" id="IPR010559">
    <property type="entry name" value="Sig_transdc_His_kin_internal"/>
</dbReference>
<dbReference type="Gene3D" id="3.30.565.10">
    <property type="entry name" value="Histidine kinase-like ATPase, C-terminal domain"/>
    <property type="match status" value="1"/>
</dbReference>
<keyword evidence="1" id="KW-0812">Transmembrane</keyword>
<dbReference type="GO" id="GO:0016020">
    <property type="term" value="C:membrane"/>
    <property type="evidence" value="ECO:0007669"/>
    <property type="project" value="InterPro"/>
</dbReference>
<feature type="transmembrane region" description="Helical" evidence="1">
    <location>
        <begin position="150"/>
        <end position="172"/>
    </location>
</feature>
<sequence length="477" mass="52425">MRAVRQGRESDEDRKRNGRLRQNLDLHDLSRCRVCDRYRACRSAAAWACDGTGRRCDETVQARMVRVRDCVCFANVSRMELPDDDLHARLPRGVLSDLGSWTLYQNFRTFTWPWLLRRGIVLWPLAVLAGCTYATWHASGMGAWEDWPGLALRACIASLIAVSAGPLLATLIRHRRFPSAVERVLVILAILLGLWIGVVALDWASAYHAHLMQAYSGRPMQTSLFGQAVSNFLATTIDASVFVLILAGGGFAAIYYLGERRRVAQFAAGRQIENLRVERNAADMRLAILQAQVEPHFLFNTLASVRSLIASEPERAARTIDALAAYLRIALPRIRTTGIEEATLGRQIDLCLGYLEIMNVRTAGRIEVHVDASDEVRALPFPPLILLTLVENAMTHGIEPKPGPGMIAIIAGTADDFLSVSVEDDGLGLQPGTAPGLGLANVRAQLRDRFGTGARFDITSRAGGGVSARIHIPLTFP</sequence>
<evidence type="ECO:0000256" key="1">
    <source>
        <dbReference type="SAM" id="Phobius"/>
    </source>
</evidence>
<keyword evidence="5" id="KW-1185">Reference proteome</keyword>
<gene>
    <name evidence="4" type="ORF">DWU99_16895</name>
</gene>
<dbReference type="PANTHER" id="PTHR34220:SF9">
    <property type="entry name" value="SIGNAL TRANSDUCTION HISTIDINE KINASE INTERNAL REGION DOMAIN-CONTAINING PROTEIN"/>
    <property type="match status" value="1"/>
</dbReference>
<name>A0A370WZZ3_9GAMM</name>
<accession>A0A370WZZ3</accession>
<dbReference type="Pfam" id="PF02518">
    <property type="entry name" value="HATPase_c"/>
    <property type="match status" value="1"/>
</dbReference>
<keyword evidence="4" id="KW-0808">Transferase</keyword>
<feature type="transmembrane region" description="Helical" evidence="1">
    <location>
        <begin position="184"/>
        <end position="204"/>
    </location>
</feature>
<dbReference type="InterPro" id="IPR036890">
    <property type="entry name" value="HATPase_C_sf"/>
</dbReference>
<proteinExistence type="predicted"/>
<evidence type="ECO:0000259" key="3">
    <source>
        <dbReference type="Pfam" id="PF06580"/>
    </source>
</evidence>
<feature type="transmembrane region" description="Helical" evidence="1">
    <location>
        <begin position="120"/>
        <end position="138"/>
    </location>
</feature>
<evidence type="ECO:0000313" key="5">
    <source>
        <dbReference type="Proteomes" id="UP000255334"/>
    </source>
</evidence>
<organism evidence="4 5">
    <name type="scientific">Dyella psychrodurans</name>
    <dbReference type="NCBI Taxonomy" id="1927960"/>
    <lineage>
        <taxon>Bacteria</taxon>
        <taxon>Pseudomonadati</taxon>
        <taxon>Pseudomonadota</taxon>
        <taxon>Gammaproteobacteria</taxon>
        <taxon>Lysobacterales</taxon>
        <taxon>Rhodanobacteraceae</taxon>
        <taxon>Dyella</taxon>
    </lineage>
</organism>
<dbReference type="SUPFAM" id="SSF55874">
    <property type="entry name" value="ATPase domain of HSP90 chaperone/DNA topoisomerase II/histidine kinase"/>
    <property type="match status" value="1"/>
</dbReference>
<dbReference type="PANTHER" id="PTHR34220">
    <property type="entry name" value="SENSOR HISTIDINE KINASE YPDA"/>
    <property type="match status" value="1"/>
</dbReference>
<dbReference type="Proteomes" id="UP000255334">
    <property type="component" value="Unassembled WGS sequence"/>
</dbReference>
<keyword evidence="1" id="KW-1133">Transmembrane helix</keyword>
<evidence type="ECO:0000313" key="4">
    <source>
        <dbReference type="EMBL" id="RDS81525.1"/>
    </source>
</evidence>
<protein>
    <submittedName>
        <fullName evidence="4">Sensor histidine kinase</fullName>
    </submittedName>
</protein>
<comment type="caution">
    <text evidence="4">The sequence shown here is derived from an EMBL/GenBank/DDBJ whole genome shotgun (WGS) entry which is preliminary data.</text>
</comment>
<feature type="domain" description="Signal transduction histidine kinase internal region" evidence="3">
    <location>
        <begin position="285"/>
        <end position="365"/>
    </location>
</feature>
<dbReference type="GO" id="GO:0000155">
    <property type="term" value="F:phosphorelay sensor kinase activity"/>
    <property type="evidence" value="ECO:0007669"/>
    <property type="project" value="InterPro"/>
</dbReference>
<reference evidence="4 5" key="1">
    <citation type="submission" date="2018-07" db="EMBL/GenBank/DDBJ databases">
        <title>Dyella monticola sp. nov. and Dyella psychrodurans sp. nov. isolated from monsoon evergreen broad-leaved forest soil of Dinghu Mountain, China.</title>
        <authorList>
            <person name="Gao Z."/>
            <person name="Qiu L."/>
        </authorList>
    </citation>
    <scope>NUCLEOTIDE SEQUENCE [LARGE SCALE GENOMIC DNA]</scope>
    <source>
        <strain evidence="4 5">4MSK11</strain>
    </source>
</reference>
<keyword evidence="1" id="KW-0472">Membrane</keyword>
<dbReference type="InterPro" id="IPR050640">
    <property type="entry name" value="Bact_2-comp_sensor_kinase"/>
</dbReference>
<dbReference type="AlphaFoldDB" id="A0A370WZZ3"/>
<keyword evidence="4" id="KW-0418">Kinase</keyword>
<dbReference type="InterPro" id="IPR003594">
    <property type="entry name" value="HATPase_dom"/>
</dbReference>